<evidence type="ECO:0000313" key="10">
    <source>
        <dbReference type="Proteomes" id="UP000694395"/>
    </source>
</evidence>
<evidence type="ECO:0000256" key="6">
    <source>
        <dbReference type="ARBA" id="ARBA00022989"/>
    </source>
</evidence>
<keyword evidence="4 8" id="KW-0812">Transmembrane</keyword>
<reference evidence="9" key="1">
    <citation type="submission" date="2020-07" db="EMBL/GenBank/DDBJ databases">
        <title>A long reads based de novo assembly of the rainbow trout Arlee double haploid line genome.</title>
        <authorList>
            <person name="Gao G."/>
            <person name="Palti Y."/>
        </authorList>
    </citation>
    <scope>NUCLEOTIDE SEQUENCE [LARGE SCALE GENOMIC DNA]</scope>
</reference>
<dbReference type="InterPro" id="IPR004031">
    <property type="entry name" value="PMP22/EMP/MP20/Claudin"/>
</dbReference>
<proteinExistence type="inferred from homology"/>
<reference evidence="9" key="3">
    <citation type="submission" date="2025-09" db="UniProtKB">
        <authorList>
            <consortium name="Ensembl"/>
        </authorList>
    </citation>
    <scope>IDENTIFICATION</scope>
</reference>
<feature type="transmembrane region" description="Helical" evidence="8">
    <location>
        <begin position="13"/>
        <end position="32"/>
    </location>
</feature>
<dbReference type="PANTHER" id="PTHR12002">
    <property type="entry name" value="CLAUDIN"/>
    <property type="match status" value="1"/>
</dbReference>
<evidence type="ECO:0000256" key="2">
    <source>
        <dbReference type="ARBA" id="ARBA00022427"/>
    </source>
</evidence>
<dbReference type="InterPro" id="IPR017974">
    <property type="entry name" value="Claudin_CS"/>
</dbReference>
<evidence type="ECO:0000256" key="7">
    <source>
        <dbReference type="ARBA" id="ARBA00023136"/>
    </source>
</evidence>
<feature type="transmembrane region" description="Helical" evidence="8">
    <location>
        <begin position="144"/>
        <end position="164"/>
    </location>
</feature>
<comment type="similarity">
    <text evidence="1 8">Belongs to the claudin family.</text>
</comment>
<dbReference type="Gene3D" id="1.20.140.150">
    <property type="match status" value="1"/>
</dbReference>
<dbReference type="GO" id="GO:0005198">
    <property type="term" value="F:structural molecule activity"/>
    <property type="evidence" value="ECO:0007669"/>
    <property type="project" value="InterPro"/>
</dbReference>
<dbReference type="GO" id="GO:0005886">
    <property type="term" value="C:plasma membrane"/>
    <property type="evidence" value="ECO:0007669"/>
    <property type="project" value="UniProtKB-SubCell"/>
</dbReference>
<protein>
    <recommendedName>
        <fullName evidence="8">Claudin</fullName>
    </recommendedName>
</protein>
<organism evidence="9 10">
    <name type="scientific">Oncorhynchus mykiss</name>
    <name type="common">Rainbow trout</name>
    <name type="synonym">Salmo gairdneri</name>
    <dbReference type="NCBI Taxonomy" id="8022"/>
    <lineage>
        <taxon>Eukaryota</taxon>
        <taxon>Metazoa</taxon>
        <taxon>Chordata</taxon>
        <taxon>Craniata</taxon>
        <taxon>Vertebrata</taxon>
        <taxon>Euteleostomi</taxon>
        <taxon>Actinopterygii</taxon>
        <taxon>Neopterygii</taxon>
        <taxon>Teleostei</taxon>
        <taxon>Protacanthopterygii</taxon>
        <taxon>Salmoniformes</taxon>
        <taxon>Salmonidae</taxon>
        <taxon>Salmoninae</taxon>
        <taxon>Oncorhynchus</taxon>
    </lineage>
</organism>
<evidence type="ECO:0000256" key="4">
    <source>
        <dbReference type="ARBA" id="ARBA00022692"/>
    </source>
</evidence>
<keyword evidence="2 8" id="KW-0796">Tight junction</keyword>
<name>A0A8C7W3Z9_ONCMY</name>
<keyword evidence="3 8" id="KW-1003">Cell membrane</keyword>
<evidence type="ECO:0000256" key="3">
    <source>
        <dbReference type="ARBA" id="ARBA00022475"/>
    </source>
</evidence>
<feature type="transmembrane region" description="Helical" evidence="8">
    <location>
        <begin position="102"/>
        <end position="124"/>
    </location>
</feature>
<reference evidence="9" key="2">
    <citation type="submission" date="2025-08" db="UniProtKB">
        <authorList>
            <consortium name="Ensembl"/>
        </authorList>
    </citation>
    <scope>IDENTIFICATION</scope>
</reference>
<dbReference type="InterPro" id="IPR006187">
    <property type="entry name" value="Claudin"/>
</dbReference>
<keyword evidence="7 8" id="KW-0472">Membrane</keyword>
<accession>A0A8C7W3Z9</accession>
<comment type="caution">
    <text evidence="8">Lacks conserved residue(s) required for the propagation of feature annotation.</text>
</comment>
<dbReference type="Pfam" id="PF00822">
    <property type="entry name" value="PMP22_Claudin"/>
    <property type="match status" value="1"/>
</dbReference>
<sequence length="174" mass="19057">TVSGMIGKEVLGLLLRLIGFVGVAVTMGIPMWRVTTYIMWDGLWMNCKMQSTGQMQCKINDSVMRLSMDLQAARPLVIISIIFNFCTSCLKSDSSKSKLTILGGILLLIGSLLVLIPVCWSATFTISDFNNPLTIETQRRKIGASIYIGLGSTALLLIWGIILCTSCPPQKMYG</sequence>
<keyword evidence="6 8" id="KW-1133">Transmembrane helix</keyword>
<dbReference type="AlphaFoldDB" id="A0A8C7W3Z9"/>
<comment type="subcellular location">
    <subcellularLocation>
        <location evidence="8">Cell junction</location>
        <location evidence="8">Tight junction</location>
    </subcellularLocation>
    <subcellularLocation>
        <location evidence="8">Cell membrane</location>
        <topology evidence="8">Multi-pass membrane protein</topology>
    </subcellularLocation>
</comment>
<evidence type="ECO:0000256" key="5">
    <source>
        <dbReference type="ARBA" id="ARBA00022949"/>
    </source>
</evidence>
<evidence type="ECO:0000256" key="8">
    <source>
        <dbReference type="RuleBase" id="RU060637"/>
    </source>
</evidence>
<evidence type="ECO:0000313" key="9">
    <source>
        <dbReference type="Ensembl" id="ENSOMYP00000067447.2"/>
    </source>
</evidence>
<dbReference type="GeneTree" id="ENSGT00940000165704"/>
<keyword evidence="10" id="KW-1185">Reference proteome</keyword>
<evidence type="ECO:0000256" key="1">
    <source>
        <dbReference type="ARBA" id="ARBA00008295"/>
    </source>
</evidence>
<dbReference type="PROSITE" id="PS01346">
    <property type="entry name" value="CLAUDIN"/>
    <property type="match status" value="1"/>
</dbReference>
<dbReference type="GO" id="GO:0005923">
    <property type="term" value="C:bicellular tight junction"/>
    <property type="evidence" value="ECO:0007669"/>
    <property type="project" value="UniProtKB-SubCell"/>
</dbReference>
<comment type="function">
    <text evidence="8">Claudins function as major constituents of the tight junction complexes that regulate the permeability of epithelia.</text>
</comment>
<dbReference type="Proteomes" id="UP000694395">
    <property type="component" value="Chromosome 24"/>
</dbReference>
<dbReference type="Ensembl" id="ENSOMYT00000073461.2">
    <property type="protein sequence ID" value="ENSOMYP00000067447.2"/>
    <property type="gene ID" value="ENSOMYG00000031274.2"/>
</dbReference>
<keyword evidence="5 8" id="KW-0965">Cell junction</keyword>